<dbReference type="AlphaFoldDB" id="A0A4U5NFY9"/>
<dbReference type="GO" id="GO:0008289">
    <property type="term" value="F:lipid binding"/>
    <property type="evidence" value="ECO:0007669"/>
    <property type="project" value="UniProtKB-KW"/>
</dbReference>
<reference evidence="8 9" key="1">
    <citation type="journal article" date="2015" name="Genome Biol.">
        <title>Comparative genomics of Steinernema reveals deeply conserved gene regulatory networks.</title>
        <authorList>
            <person name="Dillman A.R."/>
            <person name="Macchietto M."/>
            <person name="Porter C.F."/>
            <person name="Rogers A."/>
            <person name="Williams B."/>
            <person name="Antoshechkin I."/>
            <person name="Lee M.M."/>
            <person name="Goodwin Z."/>
            <person name="Lu X."/>
            <person name="Lewis E.E."/>
            <person name="Goodrich-Blair H."/>
            <person name="Stock S.P."/>
            <person name="Adams B.J."/>
            <person name="Sternberg P.W."/>
            <person name="Mortazavi A."/>
        </authorList>
    </citation>
    <scope>NUCLEOTIDE SEQUENCE [LARGE SCALE GENOMIC DNA]</scope>
    <source>
        <strain evidence="8 9">ALL</strain>
    </source>
</reference>
<dbReference type="Gene3D" id="1.20.120.1100">
    <property type="match status" value="1"/>
</dbReference>
<reference evidence="8 9" key="2">
    <citation type="journal article" date="2019" name="G3 (Bethesda)">
        <title>Hybrid Assembly of the Genome of the Entomopathogenic Nematode Steinernema carpocapsae Identifies the X-Chromosome.</title>
        <authorList>
            <person name="Serra L."/>
            <person name="Macchietto M."/>
            <person name="Macias-Munoz A."/>
            <person name="McGill C.J."/>
            <person name="Rodriguez I.M."/>
            <person name="Rodriguez B."/>
            <person name="Murad R."/>
            <person name="Mortazavi A."/>
        </authorList>
    </citation>
    <scope>NUCLEOTIDE SEQUENCE [LARGE SCALE GENOMIC DNA]</scope>
    <source>
        <strain evidence="8 9">ALL</strain>
    </source>
</reference>
<keyword evidence="4 7" id="KW-0732">Signal</keyword>
<evidence type="ECO:0000256" key="3">
    <source>
        <dbReference type="ARBA" id="ARBA00022525"/>
    </source>
</evidence>
<keyword evidence="6" id="KW-0446">Lipid-binding</keyword>
<dbReference type="GO" id="GO:0005576">
    <property type="term" value="C:extracellular region"/>
    <property type="evidence" value="ECO:0007669"/>
    <property type="project" value="UniProtKB-SubCell"/>
</dbReference>
<evidence type="ECO:0000313" key="9">
    <source>
        <dbReference type="Proteomes" id="UP000298663"/>
    </source>
</evidence>
<proteinExistence type="inferred from homology"/>
<evidence type="ECO:0000256" key="4">
    <source>
        <dbReference type="ARBA" id="ARBA00022729"/>
    </source>
</evidence>
<protein>
    <recommendedName>
        <fullName evidence="10">SXP/RAL-2 family protein Ani s 5-like cation-binding domain-containing protein</fullName>
    </recommendedName>
</protein>
<evidence type="ECO:0000256" key="5">
    <source>
        <dbReference type="ARBA" id="ARBA00023054"/>
    </source>
</evidence>
<comment type="similarity">
    <text evidence="2">Belongs to the fatty-acid and retinol-binding protein (FARBP) family.</text>
</comment>
<evidence type="ECO:0000256" key="2">
    <source>
        <dbReference type="ARBA" id="ARBA00006648"/>
    </source>
</evidence>
<organism evidence="8 9">
    <name type="scientific">Steinernema carpocapsae</name>
    <name type="common">Entomopathogenic nematode</name>
    <dbReference type="NCBI Taxonomy" id="34508"/>
    <lineage>
        <taxon>Eukaryota</taxon>
        <taxon>Metazoa</taxon>
        <taxon>Ecdysozoa</taxon>
        <taxon>Nematoda</taxon>
        <taxon>Chromadorea</taxon>
        <taxon>Rhabditida</taxon>
        <taxon>Tylenchina</taxon>
        <taxon>Panagrolaimomorpha</taxon>
        <taxon>Strongyloidoidea</taxon>
        <taxon>Steinernematidae</taxon>
        <taxon>Steinernema</taxon>
    </lineage>
</organism>
<keyword evidence="5" id="KW-0175">Coiled coil</keyword>
<evidence type="ECO:0000256" key="7">
    <source>
        <dbReference type="SAM" id="SignalP"/>
    </source>
</evidence>
<dbReference type="OrthoDB" id="10350575at2759"/>
<evidence type="ECO:0008006" key="10">
    <source>
        <dbReference type="Google" id="ProtNLM"/>
    </source>
</evidence>
<evidence type="ECO:0000313" key="8">
    <source>
        <dbReference type="EMBL" id="TKR81957.1"/>
    </source>
</evidence>
<feature type="chain" id="PRO_5020963466" description="SXP/RAL-2 family protein Ani s 5-like cation-binding domain-containing protein" evidence="7">
    <location>
        <begin position="21"/>
        <end position="167"/>
    </location>
</feature>
<name>A0A4U5NFY9_STECR</name>
<accession>A0A4U5NFY9</accession>
<comment type="subcellular location">
    <subcellularLocation>
        <location evidence="1">Secreted</location>
    </subcellularLocation>
</comment>
<evidence type="ECO:0000256" key="6">
    <source>
        <dbReference type="ARBA" id="ARBA00023121"/>
    </source>
</evidence>
<dbReference type="Proteomes" id="UP000298663">
    <property type="component" value="Unassembled WGS sequence"/>
</dbReference>
<dbReference type="Pfam" id="PF05823">
    <property type="entry name" value="Gp-FAR-1"/>
    <property type="match status" value="1"/>
</dbReference>
<keyword evidence="3" id="KW-0964">Secreted</keyword>
<gene>
    <name evidence="8" type="ORF">L596_015747</name>
</gene>
<sequence>MRFAILIFSAALLILGLCATEKKDIMKDVIPDEIFKFFNTMTWEEKEAMKEIKQAVYQSTKNGTKLTPEQITELTKEKSSSLYDKKVALEEALQDKVANLTDNGQAFIEALHITSVMTGQNYGVGGRSEMLDLLRKENRKLSRDDRRKIVAAFPKFKRIFNYLQRKP</sequence>
<dbReference type="InterPro" id="IPR008632">
    <property type="entry name" value="Gp-FAR-1"/>
</dbReference>
<comment type="caution">
    <text evidence="8">The sequence shown here is derived from an EMBL/GenBank/DDBJ whole genome shotgun (WGS) entry which is preliminary data.</text>
</comment>
<dbReference type="EMBL" id="AZBU02000004">
    <property type="protein sequence ID" value="TKR81957.1"/>
    <property type="molecule type" value="Genomic_DNA"/>
</dbReference>
<keyword evidence="9" id="KW-1185">Reference proteome</keyword>
<feature type="signal peptide" evidence="7">
    <location>
        <begin position="1"/>
        <end position="20"/>
    </location>
</feature>
<evidence type="ECO:0000256" key="1">
    <source>
        <dbReference type="ARBA" id="ARBA00004613"/>
    </source>
</evidence>